<reference evidence="2" key="1">
    <citation type="submission" date="2017-01" db="EMBL/GenBank/DDBJ databases">
        <authorList>
            <person name="Wang Y."/>
            <person name="White M."/>
            <person name="Kvist S."/>
            <person name="Moncalvo J.-M."/>
        </authorList>
    </citation>
    <scope>NUCLEOTIDE SEQUENCE [LARGE SCALE GENOMIC DNA]</scope>
    <source>
        <strain evidence="2">COL-18-3</strain>
    </source>
</reference>
<dbReference type="Proteomes" id="UP000188320">
    <property type="component" value="Unassembled WGS sequence"/>
</dbReference>
<name>A0A1R1PKT9_ZANCU</name>
<comment type="caution">
    <text evidence="1">The sequence shown here is derived from an EMBL/GenBank/DDBJ whole genome shotgun (WGS) entry which is preliminary data.</text>
</comment>
<proteinExistence type="predicted"/>
<evidence type="ECO:0000313" key="2">
    <source>
        <dbReference type="Proteomes" id="UP000188320"/>
    </source>
</evidence>
<gene>
    <name evidence="1" type="ORF">AX774_g4946</name>
</gene>
<accession>A0A1R1PKT9</accession>
<protein>
    <submittedName>
        <fullName evidence="1">Uncharacterized protein</fullName>
    </submittedName>
</protein>
<organism evidence="1 2">
    <name type="scientific">Zancudomyces culisetae</name>
    <name type="common">Gut fungus</name>
    <name type="synonym">Smittium culisetae</name>
    <dbReference type="NCBI Taxonomy" id="1213189"/>
    <lineage>
        <taxon>Eukaryota</taxon>
        <taxon>Fungi</taxon>
        <taxon>Fungi incertae sedis</taxon>
        <taxon>Zoopagomycota</taxon>
        <taxon>Kickxellomycotina</taxon>
        <taxon>Harpellomycetes</taxon>
        <taxon>Harpellales</taxon>
        <taxon>Legeriomycetaceae</taxon>
        <taxon>Zancudomyces</taxon>
    </lineage>
</organism>
<dbReference type="EMBL" id="LSSK01000864">
    <property type="protein sequence ID" value="OMH81591.1"/>
    <property type="molecule type" value="Genomic_DNA"/>
</dbReference>
<dbReference type="AlphaFoldDB" id="A0A1R1PKT9"/>
<sequence length="135" mass="15312">MKKNLYPRIKYSEAACPKLPEHLRKIPLVKRYVSSMAARKKDTGMFSVDVEDILRTKDSPISEDKFEKEDAKAIANPAYQDCCCTEIWVPKTDLPVTSDLYGELDKKMITLGNINCSDVAFNDDGSLELNRTTYP</sequence>
<keyword evidence="2" id="KW-1185">Reference proteome</keyword>
<evidence type="ECO:0000313" key="1">
    <source>
        <dbReference type="EMBL" id="OMH81591.1"/>
    </source>
</evidence>